<dbReference type="InterPro" id="IPR052509">
    <property type="entry name" value="Metal_resp_DNA-bind_regulator"/>
</dbReference>
<evidence type="ECO:0000259" key="1">
    <source>
        <dbReference type="Pfam" id="PF03551"/>
    </source>
</evidence>
<proteinExistence type="predicted"/>
<name>A0A1Y3M8P5_9BACI</name>
<dbReference type="Pfam" id="PF03551">
    <property type="entry name" value="PadR"/>
    <property type="match status" value="1"/>
</dbReference>
<dbReference type="InterPro" id="IPR036388">
    <property type="entry name" value="WH-like_DNA-bd_sf"/>
</dbReference>
<evidence type="ECO:0000313" key="3">
    <source>
        <dbReference type="Proteomes" id="UP000195321"/>
    </source>
</evidence>
<evidence type="ECO:0000313" key="2">
    <source>
        <dbReference type="EMBL" id="OUM46476.1"/>
    </source>
</evidence>
<dbReference type="PANTHER" id="PTHR33169">
    <property type="entry name" value="PADR-FAMILY TRANSCRIPTIONAL REGULATOR"/>
    <property type="match status" value="1"/>
</dbReference>
<accession>A0A1Y3M8P5</accession>
<dbReference type="Gene3D" id="1.10.10.10">
    <property type="entry name" value="Winged helix-like DNA-binding domain superfamily/Winged helix DNA-binding domain"/>
    <property type="match status" value="1"/>
</dbReference>
<reference evidence="2 3" key="1">
    <citation type="submission" date="2017-02" db="EMBL/GenBank/DDBJ databases">
        <title>Bacillus pseudomycoides isolate FSL K6-0042.</title>
        <authorList>
            <person name="Kovac J."/>
        </authorList>
    </citation>
    <scope>NUCLEOTIDE SEQUENCE [LARGE SCALE GENOMIC DNA]</scope>
    <source>
        <strain evidence="2 3">FSL K6-0042</strain>
    </source>
</reference>
<dbReference type="PANTHER" id="PTHR33169:SF14">
    <property type="entry name" value="TRANSCRIPTIONAL REGULATOR RV3488"/>
    <property type="match status" value="1"/>
</dbReference>
<dbReference type="Proteomes" id="UP000195321">
    <property type="component" value="Unassembled WGS sequence"/>
</dbReference>
<dbReference type="SUPFAM" id="SSF46785">
    <property type="entry name" value="Winged helix' DNA-binding domain"/>
    <property type="match status" value="1"/>
</dbReference>
<dbReference type="InterPro" id="IPR036390">
    <property type="entry name" value="WH_DNA-bd_sf"/>
</dbReference>
<sequence length="179" mass="20215">MTKLLVLAMLSMQPMSGYEIKSMLEMNDAQRWAGVLPGSIYNALKKLEKDGYIEVASIENSGHRQKAIYKITSKGEEYQKQLVLECLGSAKINYPTDLYSGISLAYQLPKDEAIEKLMKNKEQLVRESQAVKTGMEAKEKALQGEIPQLTKIVFEHMFDVIKVQIKLIEATISIIEQKS</sequence>
<protein>
    <submittedName>
        <fullName evidence="2">PadR family transcriptional regulator</fullName>
    </submittedName>
</protein>
<organism evidence="2 3">
    <name type="scientific">Bacillus pseudomycoides</name>
    <dbReference type="NCBI Taxonomy" id="64104"/>
    <lineage>
        <taxon>Bacteria</taxon>
        <taxon>Bacillati</taxon>
        <taxon>Bacillota</taxon>
        <taxon>Bacilli</taxon>
        <taxon>Bacillales</taxon>
        <taxon>Bacillaceae</taxon>
        <taxon>Bacillus</taxon>
        <taxon>Bacillus cereus group</taxon>
    </lineage>
</organism>
<gene>
    <name evidence="2" type="ORF">BW425_23485</name>
</gene>
<dbReference type="AlphaFoldDB" id="A0A1Y3M8P5"/>
<dbReference type="InterPro" id="IPR005149">
    <property type="entry name" value="Tscrpt_reg_PadR_N"/>
</dbReference>
<comment type="caution">
    <text evidence="2">The sequence shown here is derived from an EMBL/GenBank/DDBJ whole genome shotgun (WGS) entry which is preliminary data.</text>
</comment>
<feature type="domain" description="Transcription regulator PadR N-terminal" evidence="1">
    <location>
        <begin position="6"/>
        <end position="78"/>
    </location>
</feature>
<dbReference type="EMBL" id="MWPX01000044">
    <property type="protein sequence ID" value="OUM46476.1"/>
    <property type="molecule type" value="Genomic_DNA"/>
</dbReference>
<dbReference type="RefSeq" id="WP_088094530.1">
    <property type="nucleotide sequence ID" value="NZ_JBALMA010000213.1"/>
</dbReference>